<gene>
    <name evidence="1" type="ORF">DB44_BY00390</name>
</gene>
<dbReference type="Proteomes" id="UP000031465">
    <property type="component" value="Unassembled WGS sequence"/>
</dbReference>
<evidence type="ECO:0000313" key="1">
    <source>
        <dbReference type="EMBL" id="KIC72916.1"/>
    </source>
</evidence>
<proteinExistence type="predicted"/>
<evidence type="ECO:0000313" key="2">
    <source>
        <dbReference type="Proteomes" id="UP000031465"/>
    </source>
</evidence>
<sequence length="227" mass="26578">MYKNTTYKEKFTLLKELLPNVIDSVKKDLKNEHLKKDFYFVKKFLGTKNLNKLTTEELTEAYQKAIDDEEKGEELAEFVTSRWLLKNSELYDFFESRLTEISPNFTDLEELSISQAQPLVDNAVSQFGALKTYLFAVLNSVVFPKEIFQKLEQLSQKQNVQEKEQTQLNLEKLNADTMRKTFTAEMARVTDKYEKKLAGMQKKYIVDMESLKKQISQLQRKLQGKEA</sequence>
<organism evidence="1 2">
    <name type="scientific">Candidatus Protochlamydia amoebophila</name>
    <dbReference type="NCBI Taxonomy" id="362787"/>
    <lineage>
        <taxon>Bacteria</taxon>
        <taxon>Pseudomonadati</taxon>
        <taxon>Chlamydiota</taxon>
        <taxon>Chlamydiia</taxon>
        <taxon>Parachlamydiales</taxon>
        <taxon>Parachlamydiaceae</taxon>
        <taxon>Candidatus Protochlamydia</taxon>
    </lineage>
</organism>
<protein>
    <submittedName>
        <fullName evidence="1">Uncharacterized protein</fullName>
    </submittedName>
</protein>
<comment type="caution">
    <text evidence="1">The sequence shown here is derived from an EMBL/GenBank/DDBJ whole genome shotgun (WGS) entry which is preliminary data.</text>
</comment>
<reference evidence="1 2" key="1">
    <citation type="journal article" date="2014" name="Mol. Biol. Evol.">
        <title>Massive expansion of Ubiquitination-related gene families within the Chlamydiae.</title>
        <authorList>
            <person name="Domman D."/>
            <person name="Collingro A."/>
            <person name="Lagkouvardos I."/>
            <person name="Gehre L."/>
            <person name="Weinmaier T."/>
            <person name="Rattei T."/>
            <person name="Subtil A."/>
            <person name="Horn M."/>
        </authorList>
    </citation>
    <scope>NUCLEOTIDE SEQUENCE [LARGE SCALE GENOMIC DNA]</scope>
    <source>
        <strain evidence="1 2">EI2</strain>
    </source>
</reference>
<dbReference type="RefSeq" id="WP_039357336.1">
    <property type="nucleotide sequence ID" value="NZ_JSAN01000045.1"/>
</dbReference>
<dbReference type="AlphaFoldDB" id="A0A0C1JQX2"/>
<dbReference type="PATRIC" id="fig|362787.3.peg.720"/>
<accession>A0A0C1JQX2</accession>
<name>A0A0C1JQX2_9BACT</name>
<dbReference type="EMBL" id="JSAN01000045">
    <property type="protein sequence ID" value="KIC72916.1"/>
    <property type="molecule type" value="Genomic_DNA"/>
</dbReference>